<dbReference type="SUPFAM" id="SSF63380">
    <property type="entry name" value="Riboflavin synthase domain-like"/>
    <property type="match status" value="1"/>
</dbReference>
<dbReference type="RefSeq" id="WP_066473677.1">
    <property type="nucleotide sequence ID" value="NZ_CBCRUZ010000015.1"/>
</dbReference>
<dbReference type="Proteomes" id="UP000887023">
    <property type="component" value="Chromosome"/>
</dbReference>
<dbReference type="PANTHER" id="PTHR30157:SF0">
    <property type="entry name" value="NADPH-DEPENDENT FERRIC-CHELATE REDUCTASE"/>
    <property type="match status" value="1"/>
</dbReference>
<organism evidence="2 3">
    <name type="scientific">Skermania pinensis</name>
    <dbReference type="NCBI Taxonomy" id="39122"/>
    <lineage>
        <taxon>Bacteria</taxon>
        <taxon>Bacillati</taxon>
        <taxon>Actinomycetota</taxon>
        <taxon>Actinomycetes</taxon>
        <taxon>Mycobacteriales</taxon>
        <taxon>Gordoniaceae</taxon>
        <taxon>Skermania</taxon>
    </lineage>
</organism>
<dbReference type="InterPro" id="IPR017938">
    <property type="entry name" value="Riboflavin_synthase-like_b-brl"/>
</dbReference>
<dbReference type="InterPro" id="IPR007037">
    <property type="entry name" value="SIP_rossman_dom"/>
</dbReference>
<evidence type="ECO:0000313" key="3">
    <source>
        <dbReference type="Proteomes" id="UP000887023"/>
    </source>
</evidence>
<dbReference type="PROSITE" id="PS51384">
    <property type="entry name" value="FAD_FR"/>
    <property type="match status" value="1"/>
</dbReference>
<dbReference type="InterPro" id="IPR017927">
    <property type="entry name" value="FAD-bd_FR_type"/>
</dbReference>
<dbReference type="CDD" id="cd06193">
    <property type="entry name" value="siderophore_interacting"/>
    <property type="match status" value="1"/>
</dbReference>
<accession>A0ABX8S7T1</accession>
<evidence type="ECO:0000313" key="2">
    <source>
        <dbReference type="EMBL" id="QXQ13813.1"/>
    </source>
</evidence>
<reference evidence="2" key="1">
    <citation type="submission" date="2021-07" db="EMBL/GenBank/DDBJ databases">
        <title>Candidatus Kaistella beijingensis sp. nov. isolated from a municipal wastewater treatment plant is involved in sludge foaming.</title>
        <authorList>
            <person name="Song Y."/>
            <person name="Liu S.-J."/>
        </authorList>
    </citation>
    <scope>NUCLEOTIDE SEQUENCE</scope>
    <source>
        <strain evidence="2">DSM 43998</strain>
    </source>
</reference>
<dbReference type="Pfam" id="PF08021">
    <property type="entry name" value="FAD_binding_9"/>
    <property type="match status" value="1"/>
</dbReference>
<name>A0ABX8S7T1_9ACTN</name>
<sequence length="270" mass="28863">MATLLTVTGTQPITPTLRRLWFTSADLSAFADSAFTDRYVKLMFPRPGVPLPGADDPRSIDLRTLRATLPPADMPTLRTYTALFPNVEAGTMAIDFVVHGDAGVAGPWAHAAEVGDSVLVNGPGGAYAPDPTAAWHLLAGDESAIPAISAAAAALPEDAVGALLVLVDSVDHEPVLTTPAGVVVQFLHRDGTDGQLAAAVRDLDWPDGRIQAFVHGEAHEVMHEIRPYLFRERKLARRQVSISGYWRRGRTEEGFRAWKAELAAAEGATG</sequence>
<keyword evidence="3" id="KW-1185">Reference proteome</keyword>
<protein>
    <submittedName>
        <fullName evidence="2">Siderophore-interacting protein</fullName>
    </submittedName>
</protein>
<dbReference type="InterPro" id="IPR039261">
    <property type="entry name" value="FNR_nucleotide-bd"/>
</dbReference>
<gene>
    <name evidence="2" type="ORF">KV203_18885</name>
</gene>
<dbReference type="Gene3D" id="2.40.30.10">
    <property type="entry name" value="Translation factors"/>
    <property type="match status" value="1"/>
</dbReference>
<evidence type="ECO:0000259" key="1">
    <source>
        <dbReference type="PROSITE" id="PS51384"/>
    </source>
</evidence>
<dbReference type="Pfam" id="PF04954">
    <property type="entry name" value="SIP"/>
    <property type="match status" value="1"/>
</dbReference>
<dbReference type="PANTHER" id="PTHR30157">
    <property type="entry name" value="FERRIC REDUCTASE, NADPH-DEPENDENT"/>
    <property type="match status" value="1"/>
</dbReference>
<proteinExistence type="predicted"/>
<dbReference type="InterPro" id="IPR013113">
    <property type="entry name" value="SIP_FAD-bd"/>
</dbReference>
<feature type="domain" description="FAD-binding FR-type" evidence="1">
    <location>
        <begin position="1"/>
        <end position="130"/>
    </location>
</feature>
<dbReference type="Gene3D" id="3.40.50.80">
    <property type="entry name" value="Nucleotide-binding domain of ferredoxin-NADP reductase (FNR) module"/>
    <property type="match status" value="1"/>
</dbReference>
<dbReference type="EMBL" id="CP079105">
    <property type="protein sequence ID" value="QXQ13813.1"/>
    <property type="molecule type" value="Genomic_DNA"/>
</dbReference>
<dbReference type="InterPro" id="IPR039374">
    <property type="entry name" value="SIP_fam"/>
</dbReference>